<dbReference type="Proteomes" id="UP000187203">
    <property type="component" value="Unassembled WGS sequence"/>
</dbReference>
<feature type="domain" description="Fatty acyl-CoA reductase C-terminal" evidence="5">
    <location>
        <begin position="313"/>
        <end position="411"/>
    </location>
</feature>
<dbReference type="GO" id="GO:0080019">
    <property type="term" value="F:alcohol-forming very long-chain fatty acyl-CoA reductase activity"/>
    <property type="evidence" value="ECO:0007669"/>
    <property type="project" value="InterPro"/>
</dbReference>
<evidence type="ECO:0000256" key="1">
    <source>
        <dbReference type="ARBA" id="ARBA00005928"/>
    </source>
</evidence>
<keyword evidence="2 4" id="KW-0444">Lipid biosynthesis</keyword>
<dbReference type="PANTHER" id="PTHR11011:SF109">
    <property type="entry name" value="FATTY ACYL-COA REDUCTASE 1"/>
    <property type="match status" value="1"/>
</dbReference>
<proteinExistence type="inferred from homology"/>
<evidence type="ECO:0000313" key="7">
    <source>
        <dbReference type="EMBL" id="OMO89119.1"/>
    </source>
</evidence>
<dbReference type="InterPro" id="IPR026055">
    <property type="entry name" value="FAR"/>
</dbReference>
<comment type="caution">
    <text evidence="7">The sequence shown here is derived from an EMBL/GenBank/DDBJ whole genome shotgun (WGS) entry which is preliminary data.</text>
</comment>
<reference evidence="8" key="1">
    <citation type="submission" date="2013-09" db="EMBL/GenBank/DDBJ databases">
        <title>Corchorus olitorius genome sequencing.</title>
        <authorList>
            <person name="Alam M."/>
            <person name="Haque M.S."/>
            <person name="Islam M.S."/>
            <person name="Emdad E.M."/>
            <person name="Islam M.M."/>
            <person name="Ahmed B."/>
            <person name="Halim A."/>
            <person name="Hossen Q.M.M."/>
            <person name="Hossain M.Z."/>
            <person name="Ahmed R."/>
            <person name="Khan M.M."/>
            <person name="Islam R."/>
            <person name="Rashid M.M."/>
            <person name="Khan S.A."/>
            <person name="Rahman M.S."/>
            <person name="Alam M."/>
            <person name="Yahiya A.S."/>
            <person name="Khan M.S."/>
            <person name="Azam M.S."/>
            <person name="Haque T."/>
            <person name="Lashkar M.Z.H."/>
            <person name="Akhand A.I."/>
            <person name="Morshed G."/>
            <person name="Roy S."/>
            <person name="Uddin K.S."/>
            <person name="Rabeya T."/>
            <person name="Hossain A.S."/>
            <person name="Chowdhury A."/>
            <person name="Snigdha A.R."/>
            <person name="Mortoza M.S."/>
            <person name="Matin S.A."/>
            <person name="Hoque S.M.E."/>
            <person name="Islam M.K."/>
            <person name="Roy D.K."/>
            <person name="Haider R."/>
            <person name="Moosa M.M."/>
            <person name="Elias S.M."/>
            <person name="Hasan A.M."/>
            <person name="Jahan S."/>
            <person name="Shafiuddin M."/>
            <person name="Mahmood N."/>
            <person name="Shommy N.S."/>
        </authorList>
    </citation>
    <scope>NUCLEOTIDE SEQUENCE [LARGE SCALE GENOMIC DNA]</scope>
    <source>
        <strain evidence="8">cv. O-4</strain>
    </source>
</reference>
<dbReference type="CDD" id="cd09071">
    <property type="entry name" value="FAR_C"/>
    <property type="match status" value="1"/>
</dbReference>
<dbReference type="EC" id="1.2.1.84" evidence="4"/>
<dbReference type="GO" id="GO:0035336">
    <property type="term" value="P:long-chain fatty-acyl-CoA metabolic process"/>
    <property type="evidence" value="ECO:0007669"/>
    <property type="project" value="TreeGrafter"/>
</dbReference>
<evidence type="ECO:0000259" key="5">
    <source>
        <dbReference type="Pfam" id="PF03015"/>
    </source>
</evidence>
<organism evidence="7 8">
    <name type="scientific">Corchorus olitorius</name>
    <dbReference type="NCBI Taxonomy" id="93759"/>
    <lineage>
        <taxon>Eukaryota</taxon>
        <taxon>Viridiplantae</taxon>
        <taxon>Streptophyta</taxon>
        <taxon>Embryophyta</taxon>
        <taxon>Tracheophyta</taxon>
        <taxon>Spermatophyta</taxon>
        <taxon>Magnoliopsida</taxon>
        <taxon>eudicotyledons</taxon>
        <taxon>Gunneridae</taxon>
        <taxon>Pentapetalae</taxon>
        <taxon>rosids</taxon>
        <taxon>malvids</taxon>
        <taxon>Malvales</taxon>
        <taxon>Malvaceae</taxon>
        <taxon>Grewioideae</taxon>
        <taxon>Apeibeae</taxon>
        <taxon>Corchorus</taxon>
    </lineage>
</organism>
<evidence type="ECO:0000256" key="4">
    <source>
        <dbReference type="RuleBase" id="RU363097"/>
    </source>
</evidence>
<dbReference type="GO" id="GO:0102965">
    <property type="term" value="F:alcohol-forming long-chain fatty acyl-CoA reductase activity"/>
    <property type="evidence" value="ECO:0007669"/>
    <property type="project" value="UniProtKB-EC"/>
</dbReference>
<accession>A0A1R3J2Q5</accession>
<comment type="catalytic activity">
    <reaction evidence="4">
        <text>a long-chain fatty acyl-CoA + 2 NADPH + 2 H(+) = a long-chain primary fatty alcohol + 2 NADP(+) + CoA</text>
        <dbReference type="Rhea" id="RHEA:52716"/>
        <dbReference type="ChEBI" id="CHEBI:15378"/>
        <dbReference type="ChEBI" id="CHEBI:57287"/>
        <dbReference type="ChEBI" id="CHEBI:57783"/>
        <dbReference type="ChEBI" id="CHEBI:58349"/>
        <dbReference type="ChEBI" id="CHEBI:77396"/>
        <dbReference type="ChEBI" id="CHEBI:83139"/>
        <dbReference type="EC" id="1.2.1.84"/>
    </reaction>
</comment>
<gene>
    <name evidence="7" type="ORF">COLO4_19925</name>
</gene>
<dbReference type="AlphaFoldDB" id="A0A1R3J2Q5"/>
<dbReference type="Pfam" id="PF07993">
    <property type="entry name" value="NAD_binding_4"/>
    <property type="match status" value="2"/>
</dbReference>
<evidence type="ECO:0000313" key="8">
    <source>
        <dbReference type="Proteomes" id="UP000187203"/>
    </source>
</evidence>
<evidence type="ECO:0000256" key="3">
    <source>
        <dbReference type="ARBA" id="ARBA00023098"/>
    </source>
</evidence>
<name>A0A1R3J2Q5_9ROSI</name>
<feature type="domain" description="Thioester reductase (TE)" evidence="6">
    <location>
        <begin position="168"/>
        <end position="232"/>
    </location>
</feature>
<dbReference type="GO" id="GO:0010345">
    <property type="term" value="P:suberin biosynthetic process"/>
    <property type="evidence" value="ECO:0007669"/>
    <property type="project" value="TreeGrafter"/>
</dbReference>
<dbReference type="OrthoDB" id="429813at2759"/>
<keyword evidence="8" id="KW-1185">Reference proteome</keyword>
<protein>
    <recommendedName>
        <fullName evidence="4">Fatty acyl-CoA reductase</fullName>
        <ecNumber evidence="4">1.2.1.84</ecNumber>
    </recommendedName>
</protein>
<sequence length="412" mass="46872">MDQLDNVAKFLQGKTIFVTGGTGFLAKIFVEKVLRLQPNVNKIYLLLRAPDAKSATKRLHNEVISTELFGILRDKRGSEFDHFISTKVIAVPGDISSLNLGINESKLREEMFKEIDIVVNSAATTDFIERYDVAMYINTFGPFNVMSFAKRCDNIKLFLHISTGNFKGDLPLVIIRPTMISSTYKEPFPGWIEGVRTIDGAIVGYGKGKLTCFPGNPNSPLDIPADMVVNAMVVAMVLHKNHHQTYDDDEANIYHVSSSLRNPLRFSDLHNIVYNYFTKNPWINKRSGQRIKVGKITVLSTANRYSLYMNIKYVLPLKVLCLVNTLSCQYFREVYMDLNRKIKFAMGLAELYKPYVFFKGIFDDTNLKKLRMAAKEEGIDPSLFNFDCKTIDWEDYIMNVHVPGLSTHVIKS</sequence>
<evidence type="ECO:0000259" key="6">
    <source>
        <dbReference type="Pfam" id="PF07993"/>
    </source>
</evidence>
<dbReference type="InterPro" id="IPR013120">
    <property type="entry name" value="FAR_NAD-bd"/>
</dbReference>
<keyword evidence="4" id="KW-0521">NADP</keyword>
<dbReference type="InterPro" id="IPR033640">
    <property type="entry name" value="FAR_C"/>
</dbReference>
<evidence type="ECO:0000256" key="2">
    <source>
        <dbReference type="ARBA" id="ARBA00022516"/>
    </source>
</evidence>
<dbReference type="Gene3D" id="3.40.50.720">
    <property type="entry name" value="NAD(P)-binding Rossmann-like Domain"/>
    <property type="match status" value="2"/>
</dbReference>
<dbReference type="PANTHER" id="PTHR11011">
    <property type="entry name" value="MALE STERILITY PROTEIN 2-RELATED"/>
    <property type="match status" value="1"/>
</dbReference>
<comment type="similarity">
    <text evidence="1 4">Belongs to the fatty acyl-CoA reductase family.</text>
</comment>
<feature type="domain" description="Thioester reductase (TE)" evidence="6">
    <location>
        <begin position="18"/>
        <end position="166"/>
    </location>
</feature>
<comment type="function">
    <text evidence="4">Catalyzes the reduction of fatty acyl-CoA to fatty alcohols.</text>
</comment>
<keyword evidence="3 4" id="KW-0443">Lipid metabolism</keyword>
<keyword evidence="4" id="KW-0560">Oxidoreductase</keyword>
<dbReference type="InterPro" id="IPR036291">
    <property type="entry name" value="NAD(P)-bd_dom_sf"/>
</dbReference>
<dbReference type="EMBL" id="AWUE01016899">
    <property type="protein sequence ID" value="OMO89119.1"/>
    <property type="molecule type" value="Genomic_DNA"/>
</dbReference>
<dbReference type="SUPFAM" id="SSF51735">
    <property type="entry name" value="NAD(P)-binding Rossmann-fold domains"/>
    <property type="match status" value="1"/>
</dbReference>
<dbReference type="STRING" id="93759.A0A1R3J2Q5"/>
<dbReference type="CDD" id="cd05236">
    <property type="entry name" value="FAR-N_SDR_e"/>
    <property type="match status" value="1"/>
</dbReference>
<dbReference type="Pfam" id="PF03015">
    <property type="entry name" value="Sterile"/>
    <property type="match status" value="1"/>
</dbReference>